<feature type="compositionally biased region" description="Basic and acidic residues" evidence="1">
    <location>
        <begin position="19"/>
        <end position="28"/>
    </location>
</feature>
<evidence type="ECO:0000313" key="3">
    <source>
        <dbReference type="Proteomes" id="UP000289152"/>
    </source>
</evidence>
<proteinExistence type="predicted"/>
<gene>
    <name evidence="2" type="ORF">M231_07732</name>
</gene>
<dbReference type="EMBL" id="SDIL01000165">
    <property type="protein sequence ID" value="RXK35002.1"/>
    <property type="molecule type" value="Genomic_DNA"/>
</dbReference>
<reference evidence="2 3" key="1">
    <citation type="submission" date="2016-06" db="EMBL/GenBank/DDBJ databases">
        <title>Evolution of pathogenesis and genome organization in the Tremellales.</title>
        <authorList>
            <person name="Cuomo C."/>
            <person name="Litvintseva A."/>
            <person name="Heitman J."/>
            <person name="Chen Y."/>
            <person name="Sun S."/>
            <person name="Springer D."/>
            <person name="Dromer F."/>
            <person name="Young S."/>
            <person name="Zeng Q."/>
            <person name="Chapman S."/>
            <person name="Gujja S."/>
            <person name="Saif S."/>
            <person name="Birren B."/>
        </authorList>
    </citation>
    <scope>NUCLEOTIDE SEQUENCE [LARGE SCALE GENOMIC DNA]</scope>
    <source>
        <strain evidence="2 3">ATCC 28783</strain>
    </source>
</reference>
<comment type="caution">
    <text evidence="2">The sequence shown here is derived from an EMBL/GenBank/DDBJ whole genome shotgun (WGS) entry which is preliminary data.</text>
</comment>
<organism evidence="2 3">
    <name type="scientific">Tremella mesenterica</name>
    <name type="common">Jelly fungus</name>
    <dbReference type="NCBI Taxonomy" id="5217"/>
    <lineage>
        <taxon>Eukaryota</taxon>
        <taxon>Fungi</taxon>
        <taxon>Dikarya</taxon>
        <taxon>Basidiomycota</taxon>
        <taxon>Agaricomycotina</taxon>
        <taxon>Tremellomycetes</taxon>
        <taxon>Tremellales</taxon>
        <taxon>Tremellaceae</taxon>
        <taxon>Tremella</taxon>
    </lineage>
</organism>
<evidence type="ECO:0000313" key="2">
    <source>
        <dbReference type="EMBL" id="RXK35002.1"/>
    </source>
</evidence>
<feature type="compositionally biased region" description="Polar residues" evidence="1">
    <location>
        <begin position="1"/>
        <end position="17"/>
    </location>
</feature>
<evidence type="ECO:0000256" key="1">
    <source>
        <dbReference type="SAM" id="MobiDB-lite"/>
    </source>
</evidence>
<dbReference type="InParanoid" id="A0A4Q1B8M3"/>
<dbReference type="AlphaFoldDB" id="A0A4Q1B8M3"/>
<protein>
    <submittedName>
        <fullName evidence="2">Uncharacterized protein</fullName>
    </submittedName>
</protein>
<dbReference type="Proteomes" id="UP000289152">
    <property type="component" value="Unassembled WGS sequence"/>
</dbReference>
<feature type="non-terminal residue" evidence="2">
    <location>
        <position position="264"/>
    </location>
</feature>
<feature type="region of interest" description="Disordered" evidence="1">
    <location>
        <begin position="1"/>
        <end position="28"/>
    </location>
</feature>
<name>A0A4Q1B8M3_TREME</name>
<accession>A0A4Q1B8M3</accession>
<sequence>MGSSVLNQSRSLWTVRTSPPDEKRSQQREYVVEHPTEFGVFMFDVQSDQRWEKAVHRLSTHKPEEGIIGYVLSVESNCNEPPYTHTEEYCVFSQWKKGKWTVRLTRERPKTMKPVCDTIHCSRYKSSTSELPVETTALLDKGGRPLTYSAMRFRGNTPTTRPWVEWKLPKTNFISTLRNFCLCTSELQISMDQDPDDINTLAEFEVDVTSVKQDRSAYSCTEMRKQPFAQSEDTLVEKHEVRKYDCHELRRDTSITPPTMTLLW</sequence>
<keyword evidence="3" id="KW-1185">Reference proteome</keyword>